<gene>
    <name evidence="1" type="ORF">H310_10004</name>
</gene>
<dbReference type="GeneID" id="20087054"/>
<proteinExistence type="predicted"/>
<dbReference type="RefSeq" id="XP_008874463.1">
    <property type="nucleotide sequence ID" value="XM_008876241.1"/>
</dbReference>
<reference evidence="1" key="1">
    <citation type="submission" date="2013-12" db="EMBL/GenBank/DDBJ databases">
        <title>The Genome Sequence of Aphanomyces invadans NJM9701.</title>
        <authorList>
            <consortium name="The Broad Institute Genomics Platform"/>
            <person name="Russ C."/>
            <person name="Tyler B."/>
            <person name="van West P."/>
            <person name="Dieguez-Uribeondo J."/>
            <person name="Young S.K."/>
            <person name="Zeng Q."/>
            <person name="Gargeya S."/>
            <person name="Fitzgerald M."/>
            <person name="Abouelleil A."/>
            <person name="Alvarado L."/>
            <person name="Chapman S.B."/>
            <person name="Gainer-Dewar J."/>
            <person name="Goldberg J."/>
            <person name="Griggs A."/>
            <person name="Gujja S."/>
            <person name="Hansen M."/>
            <person name="Howarth C."/>
            <person name="Imamovic A."/>
            <person name="Ireland A."/>
            <person name="Larimer J."/>
            <person name="McCowan C."/>
            <person name="Murphy C."/>
            <person name="Pearson M."/>
            <person name="Poon T.W."/>
            <person name="Priest M."/>
            <person name="Roberts A."/>
            <person name="Saif S."/>
            <person name="Shea T."/>
            <person name="Sykes S."/>
            <person name="Wortman J."/>
            <person name="Nusbaum C."/>
            <person name="Birren B."/>
        </authorList>
    </citation>
    <scope>NUCLEOTIDE SEQUENCE [LARGE SCALE GENOMIC DNA]</scope>
    <source>
        <strain evidence="1">NJM9701</strain>
    </source>
</reference>
<dbReference type="EMBL" id="KI913975">
    <property type="protein sequence ID" value="ETV96686.1"/>
    <property type="molecule type" value="Genomic_DNA"/>
</dbReference>
<accession>A0A024TSS8</accession>
<protein>
    <submittedName>
        <fullName evidence="1">Uncharacterized protein</fullName>
    </submittedName>
</protein>
<name>A0A024TSS8_9STRA</name>
<dbReference type="VEuPathDB" id="FungiDB:H310_10004"/>
<dbReference type="AlphaFoldDB" id="A0A024TSS8"/>
<organism evidence="1">
    <name type="scientific">Aphanomyces invadans</name>
    <dbReference type="NCBI Taxonomy" id="157072"/>
    <lineage>
        <taxon>Eukaryota</taxon>
        <taxon>Sar</taxon>
        <taxon>Stramenopiles</taxon>
        <taxon>Oomycota</taxon>
        <taxon>Saprolegniomycetes</taxon>
        <taxon>Saprolegniales</taxon>
        <taxon>Verrucalvaceae</taxon>
        <taxon>Aphanomyces</taxon>
    </lineage>
</organism>
<feature type="non-terminal residue" evidence="1">
    <location>
        <position position="1"/>
    </location>
</feature>
<evidence type="ECO:0000313" key="1">
    <source>
        <dbReference type="EMBL" id="ETV96686.1"/>
    </source>
</evidence>
<sequence>AVKQVLATKLEQARDEVVALVLAEKLGQLLEKHVDMFRLQVRHDPPSLSIHCECDCVPTRRR</sequence>